<feature type="compositionally biased region" description="Basic and acidic residues" evidence="1">
    <location>
        <begin position="33"/>
        <end position="53"/>
    </location>
</feature>
<feature type="region of interest" description="Disordered" evidence="1">
    <location>
        <begin position="659"/>
        <end position="682"/>
    </location>
</feature>
<proteinExistence type="predicted"/>
<feature type="compositionally biased region" description="Polar residues" evidence="1">
    <location>
        <begin position="659"/>
        <end position="672"/>
    </location>
</feature>
<feature type="region of interest" description="Disordered" evidence="1">
    <location>
        <begin position="382"/>
        <end position="433"/>
    </location>
</feature>
<evidence type="ECO:0000256" key="1">
    <source>
        <dbReference type="SAM" id="MobiDB-lite"/>
    </source>
</evidence>
<name>M4C151_HYAAE</name>
<dbReference type="InterPro" id="IPR001849">
    <property type="entry name" value="PH_domain"/>
</dbReference>
<dbReference type="SMART" id="SM00233">
    <property type="entry name" value="PH"/>
    <property type="match status" value="1"/>
</dbReference>
<feature type="domain" description="PH" evidence="2">
    <location>
        <begin position="112"/>
        <end position="231"/>
    </location>
</feature>
<reference evidence="5" key="1">
    <citation type="journal article" date="2010" name="Science">
        <title>Signatures of adaptation to obligate biotrophy in the Hyaloperonospora arabidopsidis genome.</title>
        <authorList>
            <person name="Baxter L."/>
            <person name="Tripathy S."/>
            <person name="Ishaque N."/>
            <person name="Boot N."/>
            <person name="Cabral A."/>
            <person name="Kemen E."/>
            <person name="Thines M."/>
            <person name="Ah-Fong A."/>
            <person name="Anderson R."/>
            <person name="Badejoko W."/>
            <person name="Bittner-Eddy P."/>
            <person name="Boore J.L."/>
            <person name="Chibucos M.C."/>
            <person name="Coates M."/>
            <person name="Dehal P."/>
            <person name="Delehaunty K."/>
            <person name="Dong S."/>
            <person name="Downton P."/>
            <person name="Dumas B."/>
            <person name="Fabro G."/>
            <person name="Fronick C."/>
            <person name="Fuerstenberg S.I."/>
            <person name="Fulton L."/>
            <person name="Gaulin E."/>
            <person name="Govers F."/>
            <person name="Hughes L."/>
            <person name="Humphray S."/>
            <person name="Jiang R.H."/>
            <person name="Judelson H."/>
            <person name="Kamoun S."/>
            <person name="Kyung K."/>
            <person name="Meijer H."/>
            <person name="Minx P."/>
            <person name="Morris P."/>
            <person name="Nelson J."/>
            <person name="Phuntumart V."/>
            <person name="Qutob D."/>
            <person name="Rehmany A."/>
            <person name="Rougon-Cardoso A."/>
            <person name="Ryden P."/>
            <person name="Torto-Alalibo T."/>
            <person name="Studholme D."/>
            <person name="Wang Y."/>
            <person name="Win J."/>
            <person name="Wood J."/>
            <person name="Clifton S.W."/>
            <person name="Rogers J."/>
            <person name="Van den Ackerveken G."/>
            <person name="Jones J.D."/>
            <person name="McDowell J.M."/>
            <person name="Beynon J."/>
            <person name="Tyler B.M."/>
        </authorList>
    </citation>
    <scope>NUCLEOTIDE SEQUENCE [LARGE SCALE GENOMIC DNA]</scope>
    <source>
        <strain evidence="5">Emoy2</strain>
    </source>
</reference>
<dbReference type="HOGENOM" id="CLU_443119_0_0_1"/>
<dbReference type="eggNOG" id="ENOG502S0AJ">
    <property type="taxonomic scope" value="Eukaryota"/>
</dbReference>
<dbReference type="InterPro" id="IPR001202">
    <property type="entry name" value="WW_dom"/>
</dbReference>
<dbReference type="Pfam" id="PF00169">
    <property type="entry name" value="PH"/>
    <property type="match status" value="1"/>
</dbReference>
<feature type="compositionally biased region" description="Basic and acidic residues" evidence="1">
    <location>
        <begin position="511"/>
        <end position="530"/>
    </location>
</feature>
<organism evidence="4 5">
    <name type="scientific">Hyaloperonospora arabidopsidis (strain Emoy2)</name>
    <name type="common">Downy mildew agent</name>
    <name type="synonym">Peronospora arabidopsidis</name>
    <dbReference type="NCBI Taxonomy" id="559515"/>
    <lineage>
        <taxon>Eukaryota</taxon>
        <taxon>Sar</taxon>
        <taxon>Stramenopiles</taxon>
        <taxon>Oomycota</taxon>
        <taxon>Peronosporomycetes</taxon>
        <taxon>Peronosporales</taxon>
        <taxon>Peronosporaceae</taxon>
        <taxon>Hyaloperonospora</taxon>
    </lineage>
</organism>
<feature type="compositionally biased region" description="Basic and acidic residues" evidence="1">
    <location>
        <begin position="563"/>
        <end position="572"/>
    </location>
</feature>
<feature type="domain" description="WW" evidence="3">
    <location>
        <begin position="518"/>
        <end position="552"/>
    </location>
</feature>
<keyword evidence="5" id="KW-1185">Reference proteome</keyword>
<dbReference type="OMA" id="PRVRFSM"/>
<dbReference type="STRING" id="559515.M4C151"/>
<dbReference type="InterPro" id="IPR011993">
    <property type="entry name" value="PH-like_dom_sf"/>
</dbReference>
<dbReference type="SUPFAM" id="SSF51045">
    <property type="entry name" value="WW domain"/>
    <property type="match status" value="1"/>
</dbReference>
<dbReference type="PROSITE" id="PS50003">
    <property type="entry name" value="PH_DOMAIN"/>
    <property type="match status" value="1"/>
</dbReference>
<dbReference type="EnsemblProtists" id="HpaT812780">
    <property type="protein sequence ID" value="HpaP812780"/>
    <property type="gene ID" value="HpaG812780"/>
</dbReference>
<dbReference type="EMBL" id="JH598089">
    <property type="status" value="NOT_ANNOTATED_CDS"/>
    <property type="molecule type" value="Genomic_DNA"/>
</dbReference>
<feature type="compositionally biased region" description="Basic residues" evidence="1">
    <location>
        <begin position="8"/>
        <end position="26"/>
    </location>
</feature>
<feature type="region of interest" description="Disordered" evidence="1">
    <location>
        <begin position="447"/>
        <end position="534"/>
    </location>
</feature>
<evidence type="ECO:0000259" key="2">
    <source>
        <dbReference type="PROSITE" id="PS50003"/>
    </source>
</evidence>
<dbReference type="Proteomes" id="UP000011713">
    <property type="component" value="Unassembled WGS sequence"/>
</dbReference>
<evidence type="ECO:0000259" key="3">
    <source>
        <dbReference type="PROSITE" id="PS50020"/>
    </source>
</evidence>
<dbReference type="SUPFAM" id="SSF50729">
    <property type="entry name" value="PH domain-like"/>
    <property type="match status" value="1"/>
</dbReference>
<dbReference type="VEuPathDB" id="FungiDB:HpaG812780"/>
<feature type="region of interest" description="Disordered" evidence="1">
    <location>
        <begin position="1"/>
        <end position="90"/>
    </location>
</feature>
<evidence type="ECO:0008006" key="6">
    <source>
        <dbReference type="Google" id="ProtNLM"/>
    </source>
</evidence>
<evidence type="ECO:0000313" key="4">
    <source>
        <dbReference type="EnsemblProtists" id="HpaP812780"/>
    </source>
</evidence>
<feature type="region of interest" description="Disordered" evidence="1">
    <location>
        <begin position="558"/>
        <end position="578"/>
    </location>
</feature>
<dbReference type="InParanoid" id="M4C151"/>
<dbReference type="InterPro" id="IPR036020">
    <property type="entry name" value="WW_dom_sf"/>
</dbReference>
<feature type="region of interest" description="Disordered" evidence="1">
    <location>
        <begin position="615"/>
        <end position="635"/>
    </location>
</feature>
<accession>M4C151</accession>
<feature type="compositionally biased region" description="Polar residues" evidence="1">
    <location>
        <begin position="470"/>
        <end position="495"/>
    </location>
</feature>
<dbReference type="Gene3D" id="2.30.29.30">
    <property type="entry name" value="Pleckstrin-homology domain (PH domain)/Phosphotyrosine-binding domain (PTB)"/>
    <property type="match status" value="1"/>
</dbReference>
<dbReference type="PROSITE" id="PS50020">
    <property type="entry name" value="WW_DOMAIN_2"/>
    <property type="match status" value="1"/>
</dbReference>
<feature type="compositionally biased region" description="Basic and acidic residues" evidence="1">
    <location>
        <begin position="396"/>
        <end position="432"/>
    </location>
</feature>
<protein>
    <recommendedName>
        <fullName evidence="6">WW domain-containing protein</fullName>
    </recommendedName>
</protein>
<dbReference type="AlphaFoldDB" id="M4C151"/>
<sequence>MPPESHQRVRRQRSPTRGQSRPRPRPGRSPSRPRHDNDVGPRKRSDPLDDQRSRARHKQPEAPPVRAKSRPPPSGLGSGDGRGPPTTVSVKRPRVRFSVIESEGAAGLLSAKATYSGLLRKQADNKPGAWNEYYFVVKPLTYLLYYNSKDDETPRGIIDLEYLSDVKRNADCLQRAVGARDNCFRVSGKLPRPTAEQTASGDIPKMRPLFLDARDDDDALEWMQAIRNHRFSLKKDQQFAEVMLELRDVKLKVELLEAAQQEERRLTKALRVKAKTLLQKMRAVESGSSLDDVVEADELGLDDAADEMLAMLEGMEDVLVNLQVQLSQQKQQEITSKKGDKAGPTRRGFTQVIQRAVTRRENTSQVEVPEEDREETLAAIRNRRQRKLPDPVPVIQEEHKVKAKEKTVEKGKSESSREKPKEKLKASAREEPAAVVDNVSDMLAMWKAKKKSSSNTKQAMSEDDVDRSGKTSNPSSTRGMPTTLETSLTSIPTSRGSERLSEEDTASLDSTDEHDIEERLPPGWTKHESRGYPGTYYYANEDGKVSWEVPTVDMDGSGYCDGYSDRDDRSESGNDNDENAVVVGDEYEHPNSYIDTHSEEDEVDNIYPETTVDVSTEYQSEQETDDATAGGTTSAAYRKLKPKPKSAWAFKLPKLLPTTTQAAPPEVTSSSPILRGANHHEF</sequence>
<evidence type="ECO:0000313" key="5">
    <source>
        <dbReference type="Proteomes" id="UP000011713"/>
    </source>
</evidence>
<reference evidence="4" key="2">
    <citation type="submission" date="2015-06" db="UniProtKB">
        <authorList>
            <consortium name="EnsemblProtists"/>
        </authorList>
    </citation>
    <scope>IDENTIFICATION</scope>
    <source>
        <strain evidence="4">Emoy2</strain>
    </source>
</reference>